<dbReference type="RefSeq" id="WP_310930660.1">
    <property type="nucleotide sequence ID" value="NZ_JAMQOQ010000007.1"/>
</dbReference>
<reference evidence="1 2" key="1">
    <citation type="submission" date="2022-06" db="EMBL/GenBank/DDBJ databases">
        <title>Halogeometricum sp. a new haloarchaeum isolate from saline soil.</title>
        <authorList>
            <person name="Strakova D."/>
            <person name="Galisteo C."/>
            <person name="Sanchez-Porro C."/>
            <person name="Ventosa A."/>
        </authorList>
    </citation>
    <scope>NUCLEOTIDE SEQUENCE [LARGE SCALE GENOMIC DNA]</scope>
    <source>
        <strain evidence="2">S3BR25-2</strain>
    </source>
</reference>
<keyword evidence="2" id="KW-1185">Reference proteome</keyword>
<evidence type="ECO:0000313" key="1">
    <source>
        <dbReference type="EMBL" id="MDS0296653.1"/>
    </source>
</evidence>
<evidence type="ECO:0008006" key="3">
    <source>
        <dbReference type="Google" id="ProtNLM"/>
    </source>
</evidence>
<organism evidence="1 2">
    <name type="scientific">Halogeometricum luteum</name>
    <dbReference type="NCBI Taxonomy" id="2950537"/>
    <lineage>
        <taxon>Archaea</taxon>
        <taxon>Methanobacteriati</taxon>
        <taxon>Methanobacteriota</taxon>
        <taxon>Stenosarchaea group</taxon>
        <taxon>Halobacteria</taxon>
        <taxon>Halobacteriales</taxon>
        <taxon>Haloferacaceae</taxon>
        <taxon>Halogeometricum</taxon>
    </lineage>
</organism>
<sequence>MSALHIADTGLFVAMGQPSNSRYQAVRRFARRNDITFVLPERVYEELTVNDPDIEAPPVDAAINERWTTVATPLEFSEPIVSRAMDGVQRYIANADDRPADEVERADAALAAIAAQHLSTGTATEVYIYTTDIAAGEGAEAVLGSEGYGDSVTFVNGFRFIEDLVTGDS</sequence>
<proteinExistence type="predicted"/>
<gene>
    <name evidence="1" type="ORF">NDI79_21010</name>
</gene>
<evidence type="ECO:0000313" key="2">
    <source>
        <dbReference type="Proteomes" id="UP001254813"/>
    </source>
</evidence>
<dbReference type="Pfam" id="PF26425">
    <property type="entry name" value="PIN_halo"/>
    <property type="match status" value="1"/>
</dbReference>
<comment type="caution">
    <text evidence="1">The sequence shown here is derived from an EMBL/GenBank/DDBJ whole genome shotgun (WGS) entry which is preliminary data.</text>
</comment>
<accession>A0ABU2G8S4</accession>
<dbReference type="EMBL" id="JAMQOQ010000007">
    <property type="protein sequence ID" value="MDS0296653.1"/>
    <property type="molecule type" value="Genomic_DNA"/>
</dbReference>
<protein>
    <recommendedName>
        <fullName evidence="3">PIN domain-containing protein</fullName>
    </recommendedName>
</protein>
<name>A0ABU2G8S4_9EURY</name>
<dbReference type="InterPro" id="IPR058703">
    <property type="entry name" value="PIN-containing"/>
</dbReference>
<dbReference type="Proteomes" id="UP001254813">
    <property type="component" value="Unassembled WGS sequence"/>
</dbReference>